<gene>
    <name evidence="3" type="ORF">EIK76_12495</name>
</gene>
<evidence type="ECO:0000256" key="1">
    <source>
        <dbReference type="ARBA" id="ARBA00010116"/>
    </source>
</evidence>
<comment type="similarity">
    <text evidence="1">Belongs to the intimin/invasin family.</text>
</comment>
<feature type="domain" description="Big-1" evidence="2">
    <location>
        <begin position="35"/>
        <end position="140"/>
    </location>
</feature>
<accession>A0A3P3QGN9</accession>
<dbReference type="InterPro" id="IPR003344">
    <property type="entry name" value="Big_1_dom"/>
</dbReference>
<dbReference type="PROSITE" id="PS51127">
    <property type="entry name" value="BIG1"/>
    <property type="match status" value="1"/>
</dbReference>
<dbReference type="EMBL" id="RRCF01000003">
    <property type="protein sequence ID" value="RRJ20336.1"/>
    <property type="molecule type" value="Genomic_DNA"/>
</dbReference>
<organism evidence="3 4">
    <name type="scientific">Rheinheimera mesophila</name>
    <dbReference type="NCBI Taxonomy" id="1547515"/>
    <lineage>
        <taxon>Bacteria</taxon>
        <taxon>Pseudomonadati</taxon>
        <taxon>Pseudomonadota</taxon>
        <taxon>Gammaproteobacteria</taxon>
        <taxon>Chromatiales</taxon>
        <taxon>Chromatiaceae</taxon>
        <taxon>Rheinheimera</taxon>
    </lineage>
</organism>
<dbReference type="RefSeq" id="WP_046519396.1">
    <property type="nucleotide sequence ID" value="NZ_LAVS01000011.1"/>
</dbReference>
<dbReference type="Proteomes" id="UP000276260">
    <property type="component" value="Unassembled WGS sequence"/>
</dbReference>
<evidence type="ECO:0000313" key="3">
    <source>
        <dbReference type="EMBL" id="RRJ20336.1"/>
    </source>
</evidence>
<dbReference type="AlphaFoldDB" id="A0A3P3QGN9"/>
<name>A0A3P3QGN9_9GAMM</name>
<dbReference type="PROSITE" id="PS51257">
    <property type="entry name" value="PROKAR_LIPOPROTEIN"/>
    <property type="match status" value="1"/>
</dbReference>
<sequence length="623" mass="63770">MTLLPRVLSGLYVIFSLLFLTACGGSDKTEDATAVAVSASTASLDIGFPERFSTISATVRDADGELLRNATVQFSTTLGSFSATEAITRTTAETGRGGSNDAGNGVAAVRLFPGQSAGSATVTVYVNGVQTTTTVTIAGTAVEPERPVPASISIAASERAIFVAGVGQMESSTITVRLLTSTGGAAKDAPAGINNVRVSFVTQPNGGELLLGTQSSGQLVQNTKTLDVATTNGVATLTLNSGQLPGVVELKAEALDTTGASYSPAIQTTASVLSIASGPAHSIVFSYPIEAGIQNMGNGTYRREGGLLVTDRYGNPVADGTVINLGVIDSVLLSNRAPQINYGFGSTVTDGNASTTANSTILTDLSNALFQSAVITRNNTNRFIEAQDRVLIFNAQAEDKSRFVAALPTQASSVTVNKNYLNTDTELEYLVGASLLGMQVAGVDPAKEGLVSGQAVTKDGAASFYLTYPANQDTISTGCVSPNLDTRHSPRGSAQVFVVAEASGSSATTIDDRACFNYISPAVISSGITSISGDTVLSLEIRDQGAVRLPFLGFDAGISYGASNNGNLQVEVGHCLATASLRTDLYGQCELQINTSGGTSGDTATITLGVSGGTPLAISVTVP</sequence>
<proteinExistence type="inferred from homology"/>
<evidence type="ECO:0000313" key="4">
    <source>
        <dbReference type="Proteomes" id="UP000276260"/>
    </source>
</evidence>
<dbReference type="SUPFAM" id="SSF49373">
    <property type="entry name" value="Invasin/intimin cell-adhesion fragments"/>
    <property type="match status" value="1"/>
</dbReference>
<comment type="caution">
    <text evidence="3">The sequence shown here is derived from an EMBL/GenBank/DDBJ whole genome shotgun (WGS) entry which is preliminary data.</text>
</comment>
<dbReference type="InterPro" id="IPR013783">
    <property type="entry name" value="Ig-like_fold"/>
</dbReference>
<dbReference type="OrthoDB" id="5793936at2"/>
<dbReference type="Gene3D" id="2.60.40.10">
    <property type="entry name" value="Immunoglobulins"/>
    <property type="match status" value="1"/>
</dbReference>
<keyword evidence="4" id="KW-1185">Reference proteome</keyword>
<protein>
    <recommendedName>
        <fullName evidence="2">Big-1 domain-containing protein</fullName>
    </recommendedName>
</protein>
<evidence type="ECO:0000259" key="2">
    <source>
        <dbReference type="PROSITE" id="PS51127"/>
    </source>
</evidence>
<reference evidence="3 4" key="1">
    <citation type="submission" date="2018-11" db="EMBL/GenBank/DDBJ databases">
        <title>Draft genome analysis of Rheinheimera mesophila isolated from an industrial waste site.</title>
        <authorList>
            <person name="Yu Q."/>
            <person name="Qi Y."/>
            <person name="Zhang H."/>
            <person name="Lu Y."/>
            <person name="Pu J."/>
        </authorList>
    </citation>
    <scope>NUCLEOTIDE SEQUENCE [LARGE SCALE GENOMIC DNA]</scope>
    <source>
        <strain evidence="3 4">IITR13</strain>
    </source>
</reference>
<dbReference type="InterPro" id="IPR008964">
    <property type="entry name" value="Invasin/intimin_cell_adhesion"/>
</dbReference>